<gene>
    <name evidence="2 4" type="ORF">BDZ99DRAFT_523316</name>
</gene>
<keyword evidence="3" id="KW-1185">Reference proteome</keyword>
<reference evidence="4" key="3">
    <citation type="submission" date="2025-04" db="UniProtKB">
        <authorList>
            <consortium name="RefSeq"/>
        </authorList>
    </citation>
    <scope>IDENTIFICATION</scope>
    <source>
        <strain evidence="4">CBS 304.34</strain>
    </source>
</reference>
<accession>A0A6A6YFA9</accession>
<evidence type="ECO:0000313" key="2">
    <source>
        <dbReference type="EMBL" id="KAF2806745.1"/>
    </source>
</evidence>
<sequence>MTCDSSNGSIAFVSRTSIAQAFFQSIESKLFRIIGSEISILNQLAALIPKLPLSSFTWAAKPRVPECILDALRRHADCRVHLQLRAEDFGDRSSGDITFPSIQTLKSVSGLRSIATHLMSLGVVVPAWDDASNENGILRLLGKLISESPLRSLQIHAAGRIYPRHEWSPHDDDDFTILTDFRWMTDSFDSARGPLRLRKLGLTNMCMCGPDQQTLLHLGEVQLGKCISWKHLRDVHFTCPTLLGVIASEDVQLQALTLRLDTSYLQVDKSCRREPDFDSIRSLLFSQFNLEYLELWNGLPVIASGDEETDKDLFSHLGRSLRSLTLHENEPGNLGPSPRSIISVMALRLLGEACPRLRDLAIDVPYKDAELLKYLHCVSRSLWFIRNLELLVELEKSNQSTFREPVSDQRCRQIWNDLRSSSSRLRLEKLTVSVGAIFSNERNNDSGSMTRWQRRFLVEEERASDEKTQAVVKRLELEEFEERLRHDLNATYGSRTHHTLLCFKDIAVKGSQTWIPPPRSDLLAQSMRSADGPPRQVLCVNEPPTTHPLFAFRPDFLFAAIPPPTQHYRQTRRRKPQGKLRSLLPKDGTS</sequence>
<proteinExistence type="predicted"/>
<dbReference type="OrthoDB" id="3939962at2759"/>
<dbReference type="Proteomes" id="UP000504636">
    <property type="component" value="Unplaced"/>
</dbReference>
<protein>
    <submittedName>
        <fullName evidence="2 4">Uncharacterized protein</fullName>
    </submittedName>
</protein>
<reference evidence="2 4" key="1">
    <citation type="journal article" date="2020" name="Stud. Mycol.">
        <title>101 Dothideomycetes genomes: a test case for predicting lifestyles and emergence of pathogens.</title>
        <authorList>
            <person name="Haridas S."/>
            <person name="Albert R."/>
            <person name="Binder M."/>
            <person name="Bloem J."/>
            <person name="Labutti K."/>
            <person name="Salamov A."/>
            <person name="Andreopoulos B."/>
            <person name="Baker S."/>
            <person name="Barry K."/>
            <person name="Bills G."/>
            <person name="Bluhm B."/>
            <person name="Cannon C."/>
            <person name="Castanera R."/>
            <person name="Culley D."/>
            <person name="Daum C."/>
            <person name="Ezra D."/>
            <person name="Gonzalez J."/>
            <person name="Henrissat B."/>
            <person name="Kuo A."/>
            <person name="Liang C."/>
            <person name="Lipzen A."/>
            <person name="Lutzoni F."/>
            <person name="Magnuson J."/>
            <person name="Mondo S."/>
            <person name="Nolan M."/>
            <person name="Ohm R."/>
            <person name="Pangilinan J."/>
            <person name="Park H.-J."/>
            <person name="Ramirez L."/>
            <person name="Alfaro M."/>
            <person name="Sun H."/>
            <person name="Tritt A."/>
            <person name="Yoshinaga Y."/>
            <person name="Zwiers L.-H."/>
            <person name="Turgeon B."/>
            <person name="Goodwin S."/>
            <person name="Spatafora J."/>
            <person name="Crous P."/>
            <person name="Grigoriev I."/>
        </authorList>
    </citation>
    <scope>NUCLEOTIDE SEQUENCE</scope>
    <source>
        <strain evidence="2 4">CBS 304.34</strain>
    </source>
</reference>
<evidence type="ECO:0000313" key="3">
    <source>
        <dbReference type="Proteomes" id="UP000504636"/>
    </source>
</evidence>
<reference evidence="4" key="2">
    <citation type="submission" date="2020-04" db="EMBL/GenBank/DDBJ databases">
        <authorList>
            <consortium name="NCBI Genome Project"/>
        </authorList>
    </citation>
    <scope>NUCLEOTIDE SEQUENCE</scope>
    <source>
        <strain evidence="4">CBS 304.34</strain>
    </source>
</reference>
<dbReference type="AlphaFoldDB" id="A0A6A6YFA9"/>
<organism evidence="2">
    <name type="scientific">Mytilinidion resinicola</name>
    <dbReference type="NCBI Taxonomy" id="574789"/>
    <lineage>
        <taxon>Eukaryota</taxon>
        <taxon>Fungi</taxon>
        <taxon>Dikarya</taxon>
        <taxon>Ascomycota</taxon>
        <taxon>Pezizomycotina</taxon>
        <taxon>Dothideomycetes</taxon>
        <taxon>Pleosporomycetidae</taxon>
        <taxon>Mytilinidiales</taxon>
        <taxon>Mytilinidiaceae</taxon>
        <taxon>Mytilinidion</taxon>
    </lineage>
</organism>
<dbReference type="EMBL" id="MU003706">
    <property type="protein sequence ID" value="KAF2806745.1"/>
    <property type="molecule type" value="Genomic_DNA"/>
</dbReference>
<name>A0A6A6YFA9_9PEZI</name>
<dbReference type="GeneID" id="54466689"/>
<feature type="region of interest" description="Disordered" evidence="1">
    <location>
        <begin position="563"/>
        <end position="590"/>
    </location>
</feature>
<evidence type="ECO:0000256" key="1">
    <source>
        <dbReference type="SAM" id="MobiDB-lite"/>
    </source>
</evidence>
<feature type="compositionally biased region" description="Basic residues" evidence="1">
    <location>
        <begin position="569"/>
        <end position="578"/>
    </location>
</feature>
<dbReference type="RefSeq" id="XP_033573709.1">
    <property type="nucleotide sequence ID" value="XM_033725796.1"/>
</dbReference>
<evidence type="ECO:0000313" key="4">
    <source>
        <dbReference type="RefSeq" id="XP_033573709.1"/>
    </source>
</evidence>